<dbReference type="PANTHER" id="PTHR36183:SF2">
    <property type="entry name" value="BETA-GLUCURONIDASE C-TERMINAL DOMAIN-CONTAINING PROTEIN"/>
    <property type="match status" value="1"/>
</dbReference>
<sequence length="561" mass="58654">MAVPRRDPTENTKRTRGILGLTAAIAAVGIILVAIAFPDDEQTATLPTTSTPVPSHPQDVEESWQADPADSVLAPGFDPYPPTFKLPDATTLTGDAISASLKLEQDATPFGGTVGFSFEGADLASPMWDPDNSNLNEMLAAVENPVIRFGGLKGDRRVWWTSANEPAPSWAEATVTPTDLENVAAVADEVDASVTLVVSLARYDPDRAADMAAHARAIFGDRLLAITIGNEPNGYFLEGEPDRSVRDKTWDTNAYQDGLEEYAAAIESASPGTPISGPGAYDATWWRAFADSSVANQTAMSMHWYPLWDCSGPASSTANPTLEDLTSPKLRESARNIVGMGAETAEQYDLPLWIEETGPTSCSGGNETSRTHAQSLWTTDYVLTAAELGAERIAFHSTLAACEGGAPMSPICATGTYSDPGTIVQGRTSYLALMQLSWIPDGNMLTPTVSGDGTVMVHGVFGADGSLTLVVSDLRDPASGAEALPVTVSAPSGLGADAPGSWSPASGSLLTGESLAAQESSLTALVPVEPRLAALSLSAAEPLTIATQPGSTTMLVLKPNS</sequence>
<dbReference type="RefSeq" id="WP_106486612.1">
    <property type="nucleotide sequence ID" value="NZ_CP028426.1"/>
</dbReference>
<keyword evidence="3" id="KW-1185">Reference proteome</keyword>
<gene>
    <name evidence="2" type="ORF">C7K25_11325</name>
</gene>
<evidence type="ECO:0000256" key="1">
    <source>
        <dbReference type="SAM" id="Phobius"/>
    </source>
</evidence>
<name>A0ABT7C9W3_9MICO</name>
<dbReference type="Proteomes" id="UP001170379">
    <property type="component" value="Unassembled WGS sequence"/>
</dbReference>
<dbReference type="SUPFAM" id="SSF51445">
    <property type="entry name" value="(Trans)glycosidases"/>
    <property type="match status" value="1"/>
</dbReference>
<dbReference type="Gene3D" id="3.20.20.80">
    <property type="entry name" value="Glycosidases"/>
    <property type="match status" value="1"/>
</dbReference>
<dbReference type="PANTHER" id="PTHR36183">
    <property type="entry name" value="BETA-GLUCURONIDASE"/>
    <property type="match status" value="1"/>
</dbReference>
<comment type="caution">
    <text evidence="2">The sequence shown here is derived from an EMBL/GenBank/DDBJ whole genome shotgun (WGS) entry which is preliminary data.</text>
</comment>
<proteinExistence type="predicted"/>
<keyword evidence="1" id="KW-1133">Transmembrane helix</keyword>
<keyword evidence="1" id="KW-0472">Membrane</keyword>
<protein>
    <recommendedName>
        <fullName evidence="4">Beta-glucuronidase C-terminal domain-containing protein</fullName>
    </recommendedName>
</protein>
<keyword evidence="1" id="KW-0812">Transmembrane</keyword>
<evidence type="ECO:0000313" key="3">
    <source>
        <dbReference type="Proteomes" id="UP001170379"/>
    </source>
</evidence>
<dbReference type="InterPro" id="IPR017853">
    <property type="entry name" value="GH"/>
</dbReference>
<evidence type="ECO:0008006" key="4">
    <source>
        <dbReference type="Google" id="ProtNLM"/>
    </source>
</evidence>
<dbReference type="EMBL" id="PXVD01000018">
    <property type="protein sequence ID" value="MDJ1371950.1"/>
    <property type="molecule type" value="Genomic_DNA"/>
</dbReference>
<organism evidence="2 3">
    <name type="scientific">Gulosibacter molinativorax</name>
    <dbReference type="NCBI Taxonomy" id="256821"/>
    <lineage>
        <taxon>Bacteria</taxon>
        <taxon>Bacillati</taxon>
        <taxon>Actinomycetota</taxon>
        <taxon>Actinomycetes</taxon>
        <taxon>Micrococcales</taxon>
        <taxon>Microbacteriaceae</taxon>
        <taxon>Gulosibacter</taxon>
    </lineage>
</organism>
<reference evidence="2" key="1">
    <citation type="submission" date="2018-03" db="EMBL/GenBank/DDBJ databases">
        <authorList>
            <person name="Nunes O.C."/>
            <person name="Lopes A.R."/>
            <person name="Froufe H."/>
            <person name="Munoz-Merida A."/>
            <person name="Barroso C."/>
            <person name="Egas C."/>
        </authorList>
    </citation>
    <scope>NUCLEOTIDE SEQUENCE</scope>
    <source>
        <strain evidence="2">ON4</strain>
    </source>
</reference>
<accession>A0ABT7C9W3</accession>
<reference evidence="2" key="2">
    <citation type="journal article" date="2022" name="Sci. Rep.">
        <title>In silico prediction of the enzymes involved in the degradation of the herbicide molinate by Gulosibacter molinativorax ON4T.</title>
        <authorList>
            <person name="Lopes A.R."/>
            <person name="Bunin E."/>
            <person name="Viana A.T."/>
            <person name="Froufe H."/>
            <person name="Munoz-Merida A."/>
            <person name="Pinho D."/>
            <person name="Figueiredo J."/>
            <person name="Barroso C."/>
            <person name="Vaz-Moreira I."/>
            <person name="Bellanger X."/>
            <person name="Egas C."/>
            <person name="Nunes O.C."/>
        </authorList>
    </citation>
    <scope>NUCLEOTIDE SEQUENCE</scope>
    <source>
        <strain evidence="2">ON4</strain>
    </source>
</reference>
<feature type="transmembrane region" description="Helical" evidence="1">
    <location>
        <begin position="18"/>
        <end position="37"/>
    </location>
</feature>
<evidence type="ECO:0000313" key="2">
    <source>
        <dbReference type="EMBL" id="MDJ1371950.1"/>
    </source>
</evidence>
<dbReference type="InterPro" id="IPR052974">
    <property type="entry name" value="GH79_Enzymes"/>
</dbReference>